<dbReference type="Proteomes" id="UP000075398">
    <property type="component" value="Unassembled WGS sequence"/>
</dbReference>
<name>A0A150J6G4_9EURY</name>
<comment type="caution">
    <text evidence="1">The sequence shown here is derived from an EMBL/GenBank/DDBJ whole genome shotgun (WGS) entry which is preliminary data.</text>
</comment>
<organism evidence="1 2">
    <name type="scientific">Candidatus Methanofastidiosum methylothiophilum</name>
    <dbReference type="NCBI Taxonomy" id="1705564"/>
    <lineage>
        <taxon>Archaea</taxon>
        <taxon>Methanobacteriati</taxon>
        <taxon>Methanobacteriota</taxon>
        <taxon>Stenosarchaea group</taxon>
        <taxon>Candidatus Methanofastidiosia</taxon>
        <taxon>Candidatus Methanofastidiosales</taxon>
        <taxon>Candidatus Methanofastidiosaceae</taxon>
        <taxon>Candidatus Methanofastidiosum</taxon>
    </lineage>
</organism>
<accession>A0A150J6G4</accession>
<evidence type="ECO:0000313" key="2">
    <source>
        <dbReference type="Proteomes" id="UP000075398"/>
    </source>
</evidence>
<dbReference type="AlphaFoldDB" id="A0A150J6G4"/>
<dbReference type="EMBL" id="LNGC01000016">
    <property type="protein sequence ID" value="KYC52800.1"/>
    <property type="molecule type" value="Genomic_DNA"/>
</dbReference>
<evidence type="ECO:0000313" key="1">
    <source>
        <dbReference type="EMBL" id="KYC52800.1"/>
    </source>
</evidence>
<reference evidence="1 2" key="1">
    <citation type="journal article" date="2016" name="ISME J.">
        <title>Chasing the elusive Euryarchaeota class WSA2: genomes reveal a uniquely fastidious methyl-reducing methanogen.</title>
        <authorList>
            <person name="Nobu M.K."/>
            <person name="Narihiro T."/>
            <person name="Kuroda K."/>
            <person name="Mei R."/>
            <person name="Liu W.T."/>
        </authorList>
    </citation>
    <scope>NUCLEOTIDE SEQUENCE [LARGE SCALE GENOMIC DNA]</scope>
    <source>
        <strain evidence="1">U1lsi0528_Bin055</strain>
    </source>
</reference>
<sequence length="115" mass="13948">MDFLNVEKELEQMLHNTKVVFNWYRKRRTSGSAFVVGIAMYAFEKRLENIYFEEEISTPTYKKFKSKFNELKKEIRNTIQVKDHGLRDAMNVKVWTENQYICDEDENGYMRVFKK</sequence>
<gene>
    <name evidence="1" type="ORF">AMQ22_00591</name>
</gene>
<proteinExistence type="predicted"/>
<protein>
    <submittedName>
        <fullName evidence="1">Uncharacterized protein</fullName>
    </submittedName>
</protein>